<evidence type="ECO:0000313" key="1">
    <source>
        <dbReference type="EMBL" id="GBP78160.1"/>
    </source>
</evidence>
<dbReference type="Proteomes" id="UP000299102">
    <property type="component" value="Unassembled WGS sequence"/>
</dbReference>
<sequence>MKGTKEYARRQSATPGHWLGIGRLTEEGVGLRNPHSQGETQKWKLLLRVFILDSLPDKAINARGDTGALVLAAAARGRVRRRVNSGRSSV</sequence>
<keyword evidence="2" id="KW-1185">Reference proteome</keyword>
<name>A0A4C1YSJ2_EUMVA</name>
<dbReference type="AlphaFoldDB" id="A0A4C1YSJ2"/>
<reference evidence="1 2" key="1">
    <citation type="journal article" date="2019" name="Commun. Biol.">
        <title>The bagworm genome reveals a unique fibroin gene that provides high tensile strength.</title>
        <authorList>
            <person name="Kono N."/>
            <person name="Nakamura H."/>
            <person name="Ohtoshi R."/>
            <person name="Tomita M."/>
            <person name="Numata K."/>
            <person name="Arakawa K."/>
        </authorList>
    </citation>
    <scope>NUCLEOTIDE SEQUENCE [LARGE SCALE GENOMIC DNA]</scope>
</reference>
<comment type="caution">
    <text evidence="1">The sequence shown here is derived from an EMBL/GenBank/DDBJ whole genome shotgun (WGS) entry which is preliminary data.</text>
</comment>
<proteinExistence type="predicted"/>
<gene>
    <name evidence="1" type="ORF">EVAR_99194_1</name>
</gene>
<evidence type="ECO:0000313" key="2">
    <source>
        <dbReference type="Proteomes" id="UP000299102"/>
    </source>
</evidence>
<accession>A0A4C1YSJ2</accession>
<protein>
    <submittedName>
        <fullName evidence="1">Uncharacterized protein</fullName>
    </submittedName>
</protein>
<organism evidence="1 2">
    <name type="scientific">Eumeta variegata</name>
    <name type="common">Bagworm moth</name>
    <name type="synonym">Eumeta japonica</name>
    <dbReference type="NCBI Taxonomy" id="151549"/>
    <lineage>
        <taxon>Eukaryota</taxon>
        <taxon>Metazoa</taxon>
        <taxon>Ecdysozoa</taxon>
        <taxon>Arthropoda</taxon>
        <taxon>Hexapoda</taxon>
        <taxon>Insecta</taxon>
        <taxon>Pterygota</taxon>
        <taxon>Neoptera</taxon>
        <taxon>Endopterygota</taxon>
        <taxon>Lepidoptera</taxon>
        <taxon>Glossata</taxon>
        <taxon>Ditrysia</taxon>
        <taxon>Tineoidea</taxon>
        <taxon>Psychidae</taxon>
        <taxon>Oiketicinae</taxon>
        <taxon>Eumeta</taxon>
    </lineage>
</organism>
<dbReference type="EMBL" id="BGZK01001359">
    <property type="protein sequence ID" value="GBP78160.1"/>
    <property type="molecule type" value="Genomic_DNA"/>
</dbReference>